<dbReference type="PANTHER" id="PTHR30629">
    <property type="entry name" value="PROPHAGE INTEGRASE"/>
    <property type="match status" value="1"/>
</dbReference>
<evidence type="ECO:0000256" key="5">
    <source>
        <dbReference type="PROSITE-ProRule" id="PRU01248"/>
    </source>
</evidence>
<feature type="domain" description="Tyr recombinase" evidence="7">
    <location>
        <begin position="163"/>
        <end position="352"/>
    </location>
</feature>
<sequence>MILKTRGGRFRVKVKYQGVIVADRTFERRGDAVRWETEQKRLLHDGDFVPPAAGRVTVGEIAEEYREARVDQVSVRAWESDESALRVHIVPRFGKLPVSSVTPIQIERFLSDLAVTRSVRTSARIRTTLRGLFDYAVRTRRIRMSPAANVKLPRPDSRSGKIVEIEPLSLELLLSVVEAQRAHAGRYADLTLVLGLTGVRFGELRGLRVRDVVAVPFPGLAVKRSVPQSGRTGRMIERSTTKSGRARIVPLTELLHPVIAQWTEGRAPDDLLFPAPEGGFLRAGNWRRSVHWSTTSLGRRPHDLRHTAASLWIAAGVDIKTVSHWLGHSTAKLSLDTYGHLMGTDAERAALDRVNRAFGGASGARGANHSSVTRASNGKTGR</sequence>
<feature type="compositionally biased region" description="Polar residues" evidence="6">
    <location>
        <begin position="368"/>
        <end position="382"/>
    </location>
</feature>
<dbReference type="CDD" id="cd01189">
    <property type="entry name" value="INT_ICEBs1_C_like"/>
    <property type="match status" value="1"/>
</dbReference>
<name>A0ABT5GIY8_9MICO</name>
<dbReference type="InterPro" id="IPR010998">
    <property type="entry name" value="Integrase_recombinase_N"/>
</dbReference>
<keyword evidence="10" id="KW-1185">Reference proteome</keyword>
<dbReference type="Pfam" id="PF22022">
    <property type="entry name" value="Phage_int_M"/>
    <property type="match status" value="1"/>
</dbReference>
<dbReference type="Pfam" id="PF00589">
    <property type="entry name" value="Phage_integrase"/>
    <property type="match status" value="1"/>
</dbReference>
<proteinExistence type="inferred from homology"/>
<feature type="region of interest" description="Disordered" evidence="6">
    <location>
        <begin position="360"/>
        <end position="382"/>
    </location>
</feature>
<dbReference type="InterPro" id="IPR050808">
    <property type="entry name" value="Phage_Integrase"/>
</dbReference>
<dbReference type="EMBL" id="JAPFQL010000051">
    <property type="protein sequence ID" value="MDC5698058.1"/>
    <property type="molecule type" value="Genomic_DNA"/>
</dbReference>
<evidence type="ECO:0000313" key="10">
    <source>
        <dbReference type="Proteomes" id="UP001150259"/>
    </source>
</evidence>
<dbReference type="InterPro" id="IPR011010">
    <property type="entry name" value="DNA_brk_join_enz"/>
</dbReference>
<evidence type="ECO:0000313" key="9">
    <source>
        <dbReference type="EMBL" id="MDC5698058.1"/>
    </source>
</evidence>
<comment type="similarity">
    <text evidence="1">Belongs to the 'phage' integrase family.</text>
</comment>
<dbReference type="InterPro" id="IPR013762">
    <property type="entry name" value="Integrase-like_cat_sf"/>
</dbReference>
<organism evidence="9 10">
    <name type="scientific">Intrasporangium calvum</name>
    <dbReference type="NCBI Taxonomy" id="53358"/>
    <lineage>
        <taxon>Bacteria</taxon>
        <taxon>Bacillati</taxon>
        <taxon>Actinomycetota</taxon>
        <taxon>Actinomycetes</taxon>
        <taxon>Micrococcales</taxon>
        <taxon>Intrasporangiaceae</taxon>
        <taxon>Intrasporangium</taxon>
    </lineage>
</organism>
<dbReference type="PANTHER" id="PTHR30629:SF2">
    <property type="entry name" value="PROPHAGE INTEGRASE INTS-RELATED"/>
    <property type="match status" value="1"/>
</dbReference>
<evidence type="ECO:0000256" key="2">
    <source>
        <dbReference type="ARBA" id="ARBA00022908"/>
    </source>
</evidence>
<keyword evidence="4" id="KW-0233">DNA recombination</keyword>
<dbReference type="InterPro" id="IPR044068">
    <property type="entry name" value="CB"/>
</dbReference>
<reference evidence="9 10" key="1">
    <citation type="submission" date="2022-11" db="EMBL/GenBank/DDBJ databases">
        <title>Anaerobic phenanthrene biodegradation by a DNRA strain PheN6.</title>
        <authorList>
            <person name="Zhang Z."/>
        </authorList>
    </citation>
    <scope>NUCLEOTIDE SEQUENCE [LARGE SCALE GENOMIC DNA]</scope>
    <source>
        <strain evidence="9 10">PheN6</strain>
    </source>
</reference>
<keyword evidence="2" id="KW-0229">DNA integration</keyword>
<dbReference type="SUPFAM" id="SSF56349">
    <property type="entry name" value="DNA breaking-rejoining enzymes"/>
    <property type="match status" value="1"/>
</dbReference>
<evidence type="ECO:0000259" key="8">
    <source>
        <dbReference type="PROSITE" id="PS51900"/>
    </source>
</evidence>
<evidence type="ECO:0000256" key="3">
    <source>
        <dbReference type="ARBA" id="ARBA00023125"/>
    </source>
</evidence>
<comment type="caution">
    <text evidence="9">The sequence shown here is derived from an EMBL/GenBank/DDBJ whole genome shotgun (WGS) entry which is preliminary data.</text>
</comment>
<dbReference type="InterPro" id="IPR002104">
    <property type="entry name" value="Integrase_catalytic"/>
</dbReference>
<feature type="domain" description="Core-binding (CB)" evidence="8">
    <location>
        <begin position="56"/>
        <end position="137"/>
    </location>
</feature>
<evidence type="ECO:0000256" key="6">
    <source>
        <dbReference type="SAM" id="MobiDB-lite"/>
    </source>
</evidence>
<dbReference type="Gene3D" id="1.10.150.130">
    <property type="match status" value="1"/>
</dbReference>
<dbReference type="Gene3D" id="1.10.443.10">
    <property type="entry name" value="Intergrase catalytic core"/>
    <property type="match status" value="1"/>
</dbReference>
<protein>
    <submittedName>
        <fullName evidence="9">Site-specific integrase</fullName>
    </submittedName>
</protein>
<dbReference type="Proteomes" id="UP001150259">
    <property type="component" value="Unassembled WGS sequence"/>
</dbReference>
<dbReference type="PROSITE" id="PS51898">
    <property type="entry name" value="TYR_RECOMBINASE"/>
    <property type="match status" value="1"/>
</dbReference>
<keyword evidence="3 5" id="KW-0238">DNA-binding</keyword>
<dbReference type="InterPro" id="IPR053876">
    <property type="entry name" value="Phage_int_M"/>
</dbReference>
<evidence type="ECO:0000259" key="7">
    <source>
        <dbReference type="PROSITE" id="PS51898"/>
    </source>
</evidence>
<gene>
    <name evidence="9" type="ORF">OO014_12385</name>
</gene>
<dbReference type="PROSITE" id="PS51900">
    <property type="entry name" value="CB"/>
    <property type="match status" value="1"/>
</dbReference>
<accession>A0ABT5GIY8</accession>
<evidence type="ECO:0000256" key="1">
    <source>
        <dbReference type="ARBA" id="ARBA00008857"/>
    </source>
</evidence>
<evidence type="ECO:0000256" key="4">
    <source>
        <dbReference type="ARBA" id="ARBA00023172"/>
    </source>
</evidence>
<dbReference type="RefSeq" id="WP_272462632.1">
    <property type="nucleotide sequence ID" value="NZ_JAPFQL010000051.1"/>
</dbReference>